<evidence type="ECO:0000313" key="2">
    <source>
        <dbReference type="EMBL" id="GIX66142.1"/>
    </source>
</evidence>
<dbReference type="EMBL" id="BPLF01000006">
    <property type="protein sequence ID" value="GIX66142.1"/>
    <property type="molecule type" value="Genomic_DNA"/>
</dbReference>
<organism evidence="2 3">
    <name type="scientific">Babesia caballi</name>
    <dbReference type="NCBI Taxonomy" id="5871"/>
    <lineage>
        <taxon>Eukaryota</taxon>
        <taxon>Sar</taxon>
        <taxon>Alveolata</taxon>
        <taxon>Apicomplexa</taxon>
        <taxon>Aconoidasida</taxon>
        <taxon>Piroplasmida</taxon>
        <taxon>Babesiidae</taxon>
        <taxon>Babesia</taxon>
    </lineage>
</organism>
<name>A0AAV4M0Z0_BABCB</name>
<dbReference type="GeneID" id="94197623"/>
<keyword evidence="1" id="KW-0732">Signal</keyword>
<evidence type="ECO:0000313" key="3">
    <source>
        <dbReference type="Proteomes" id="UP001497744"/>
    </source>
</evidence>
<proteinExistence type="predicted"/>
<gene>
    <name evidence="2" type="ORF">BcabD6B2_55780</name>
</gene>
<dbReference type="Proteomes" id="UP001497744">
    <property type="component" value="Unassembled WGS sequence"/>
</dbReference>
<keyword evidence="3" id="KW-1185">Reference proteome</keyword>
<comment type="caution">
    <text evidence="2">The sequence shown here is derived from an EMBL/GenBank/DDBJ whole genome shotgun (WGS) entry which is preliminary data.</text>
</comment>
<protein>
    <submittedName>
        <fullName evidence="2">3-oxoacid CoA-transferase subunit B</fullName>
    </submittedName>
</protein>
<reference evidence="2 3" key="1">
    <citation type="submission" date="2021-06" db="EMBL/GenBank/DDBJ databases">
        <title>Genome sequence of Babesia caballi.</title>
        <authorList>
            <person name="Yamagishi J."/>
            <person name="Kidaka T."/>
            <person name="Ochi A."/>
        </authorList>
    </citation>
    <scope>NUCLEOTIDE SEQUENCE [LARGE SCALE GENOMIC DNA]</scope>
    <source>
        <strain evidence="2">USDA-D6B2</strain>
    </source>
</reference>
<feature type="signal peptide" evidence="1">
    <location>
        <begin position="1"/>
        <end position="18"/>
    </location>
</feature>
<accession>A0AAV4M0Z0</accession>
<dbReference type="RefSeq" id="XP_067718211.1">
    <property type="nucleotide sequence ID" value="XM_067862110.1"/>
</dbReference>
<evidence type="ECO:0000256" key="1">
    <source>
        <dbReference type="SAM" id="SignalP"/>
    </source>
</evidence>
<feature type="chain" id="PRO_5043349193" evidence="1">
    <location>
        <begin position="19"/>
        <end position="133"/>
    </location>
</feature>
<sequence length="133" mass="13571">MLDYITVLILLLLTTALSENNATLSRQKGAHKSAKASEVKAVGATAQGSEARVPGEGGCGGAGGLDTVEGVSDIVVTKEVERCEGVGVPTLISFKALPLGVGFVGGCAGILENAGILFDKRLETVGQIANKRF</sequence>
<dbReference type="AlphaFoldDB" id="A0AAV4M0Z0"/>